<dbReference type="Proteomes" id="UP000259030">
    <property type="component" value="Chromosome"/>
</dbReference>
<gene>
    <name evidence="5 8" type="primary">recX</name>
    <name evidence="8" type="ORF">DFI_09100</name>
</gene>
<comment type="function">
    <text evidence="5">Modulates RecA activity.</text>
</comment>
<evidence type="ECO:0000256" key="3">
    <source>
        <dbReference type="ARBA" id="ARBA00018111"/>
    </source>
</evidence>
<dbReference type="HAMAP" id="MF_01114">
    <property type="entry name" value="RecX"/>
    <property type="match status" value="1"/>
</dbReference>
<feature type="region of interest" description="Disordered" evidence="6">
    <location>
        <begin position="1"/>
        <end position="34"/>
    </location>
</feature>
<evidence type="ECO:0000313" key="8">
    <source>
        <dbReference type="EMBL" id="ASN81142.1"/>
    </source>
</evidence>
<reference evidence="8 9" key="1">
    <citation type="submission" date="2017-05" db="EMBL/GenBank/DDBJ databases">
        <title>The complete genome sequence of Deinococcus ficus isolated from the rhizosphere of the Ficus religiosa L. in Taiwan.</title>
        <authorList>
            <person name="Wu K.-M."/>
            <person name="Liao T.-L."/>
            <person name="Liu Y.-M."/>
            <person name="Young C.-C."/>
            <person name="Tsai S.-F."/>
        </authorList>
    </citation>
    <scope>NUCLEOTIDE SEQUENCE [LARGE SCALE GENOMIC DNA]</scope>
    <source>
        <strain evidence="8 9">CC-FR2-10</strain>
    </source>
</reference>
<sequence length="193" mass="21559">MEGRRRKKTRNAEGEGPDGAAERAPRRPRTPDEERDALLAYAFRALAGKALTETELRTRLARRTPDAELAELVIRRVQELGYQNDAQVARAEGQRRTVGVHRVRQTLKTRGIAPELITDTLDARDPDAEQEAATALLSRRWAAFARKRDPRASAYAFLARRGFPGGVIWAAIHAQGELPEPEDAPSFDEDLEP</sequence>
<dbReference type="STRING" id="317577.GCA_000419625_02094"/>
<dbReference type="PANTHER" id="PTHR33602:SF1">
    <property type="entry name" value="REGULATORY PROTEIN RECX FAMILY PROTEIN"/>
    <property type="match status" value="1"/>
</dbReference>
<evidence type="ECO:0000256" key="4">
    <source>
        <dbReference type="ARBA" id="ARBA00022490"/>
    </source>
</evidence>
<dbReference type="GO" id="GO:0006282">
    <property type="term" value="P:regulation of DNA repair"/>
    <property type="evidence" value="ECO:0007669"/>
    <property type="project" value="UniProtKB-UniRule"/>
</dbReference>
<dbReference type="InterPro" id="IPR036388">
    <property type="entry name" value="WH-like_DNA-bd_sf"/>
</dbReference>
<dbReference type="Gene3D" id="1.10.10.10">
    <property type="entry name" value="Winged helix-like DNA-binding domain superfamily/Winged helix DNA-binding domain"/>
    <property type="match status" value="2"/>
</dbReference>
<comment type="subcellular location">
    <subcellularLocation>
        <location evidence="1 5">Cytoplasm</location>
    </subcellularLocation>
</comment>
<evidence type="ECO:0000256" key="2">
    <source>
        <dbReference type="ARBA" id="ARBA00009695"/>
    </source>
</evidence>
<dbReference type="KEGG" id="dfc:DFI_09100"/>
<dbReference type="AlphaFoldDB" id="A0A221SWW4"/>
<dbReference type="InterPro" id="IPR053925">
    <property type="entry name" value="RecX_HTH_3rd"/>
</dbReference>
<evidence type="ECO:0000259" key="7">
    <source>
        <dbReference type="Pfam" id="PF21981"/>
    </source>
</evidence>
<dbReference type="RefSeq" id="WP_027461861.1">
    <property type="nucleotide sequence ID" value="NZ_CP021081.1"/>
</dbReference>
<evidence type="ECO:0000256" key="5">
    <source>
        <dbReference type="HAMAP-Rule" id="MF_01114"/>
    </source>
</evidence>
<feature type="domain" description="RecX third three-helical" evidence="7">
    <location>
        <begin position="128"/>
        <end position="172"/>
    </location>
</feature>
<protein>
    <recommendedName>
        <fullName evidence="3 5">Regulatory protein RecX</fullName>
    </recommendedName>
</protein>
<evidence type="ECO:0000256" key="6">
    <source>
        <dbReference type="SAM" id="MobiDB-lite"/>
    </source>
</evidence>
<comment type="similarity">
    <text evidence="2 5">Belongs to the RecX family.</text>
</comment>
<dbReference type="InterPro" id="IPR003783">
    <property type="entry name" value="Regulatory_RecX"/>
</dbReference>
<dbReference type="EMBL" id="CP021081">
    <property type="protein sequence ID" value="ASN81142.1"/>
    <property type="molecule type" value="Genomic_DNA"/>
</dbReference>
<keyword evidence="4 5" id="KW-0963">Cytoplasm</keyword>
<dbReference type="PANTHER" id="PTHR33602">
    <property type="entry name" value="REGULATORY PROTEIN RECX FAMILY PROTEIN"/>
    <property type="match status" value="1"/>
</dbReference>
<keyword evidence="9" id="KW-1185">Reference proteome</keyword>
<organism evidence="8 9">
    <name type="scientific">Deinococcus ficus</name>
    <dbReference type="NCBI Taxonomy" id="317577"/>
    <lineage>
        <taxon>Bacteria</taxon>
        <taxon>Thermotogati</taxon>
        <taxon>Deinococcota</taxon>
        <taxon>Deinococci</taxon>
        <taxon>Deinococcales</taxon>
        <taxon>Deinococcaceae</taxon>
        <taxon>Deinococcus</taxon>
    </lineage>
</organism>
<evidence type="ECO:0000256" key="1">
    <source>
        <dbReference type="ARBA" id="ARBA00004496"/>
    </source>
</evidence>
<accession>A0A221SWW4</accession>
<feature type="compositionally biased region" description="Basic and acidic residues" evidence="6">
    <location>
        <begin position="20"/>
        <end position="32"/>
    </location>
</feature>
<proteinExistence type="inferred from homology"/>
<dbReference type="GO" id="GO:0005737">
    <property type="term" value="C:cytoplasm"/>
    <property type="evidence" value="ECO:0007669"/>
    <property type="project" value="UniProtKB-SubCell"/>
</dbReference>
<name>A0A221SWW4_9DEIO</name>
<dbReference type="Pfam" id="PF21981">
    <property type="entry name" value="RecX_HTH3"/>
    <property type="match status" value="1"/>
</dbReference>
<evidence type="ECO:0000313" key="9">
    <source>
        <dbReference type="Proteomes" id="UP000259030"/>
    </source>
</evidence>